<dbReference type="GO" id="GO:0008955">
    <property type="term" value="F:peptidoglycan glycosyltransferase activity"/>
    <property type="evidence" value="ECO:0007669"/>
    <property type="project" value="UniProtKB-EC"/>
</dbReference>
<dbReference type="Gene3D" id="3.40.710.10">
    <property type="entry name" value="DD-peptidase/beta-lactamase superfamily"/>
    <property type="match status" value="1"/>
</dbReference>
<evidence type="ECO:0000256" key="1">
    <source>
        <dbReference type="ARBA" id="ARBA00004752"/>
    </source>
</evidence>
<evidence type="ECO:0000256" key="10">
    <source>
        <dbReference type="ARBA" id="ARBA00044770"/>
    </source>
</evidence>
<evidence type="ECO:0000256" key="8">
    <source>
        <dbReference type="ARBA" id="ARBA00022801"/>
    </source>
</evidence>
<dbReference type="InterPro" id="IPR011815">
    <property type="entry name" value="PBP_1c"/>
</dbReference>
<evidence type="ECO:0000256" key="3">
    <source>
        <dbReference type="ARBA" id="ARBA00007739"/>
    </source>
</evidence>
<dbReference type="InterPro" id="IPR009647">
    <property type="entry name" value="PBP_C"/>
</dbReference>
<keyword evidence="8" id="KW-0378">Hydrolase</keyword>
<dbReference type="EMBL" id="MTSD02000001">
    <property type="protein sequence ID" value="OOV88985.1"/>
    <property type="molecule type" value="Genomic_DNA"/>
</dbReference>
<evidence type="ECO:0000259" key="13">
    <source>
        <dbReference type="Pfam" id="PF00912"/>
    </source>
</evidence>
<comment type="pathway">
    <text evidence="1">Cell wall biogenesis; peptidoglycan biosynthesis.</text>
</comment>
<dbReference type="GO" id="GO:0006508">
    <property type="term" value="P:proteolysis"/>
    <property type="evidence" value="ECO:0007669"/>
    <property type="project" value="UniProtKB-KW"/>
</dbReference>
<dbReference type="PANTHER" id="PTHR32282:SF15">
    <property type="entry name" value="PENICILLIN-BINDING PROTEIN 1C"/>
    <property type="match status" value="1"/>
</dbReference>
<keyword evidence="5" id="KW-0645">Protease</keyword>
<evidence type="ECO:0000256" key="6">
    <source>
        <dbReference type="ARBA" id="ARBA00022676"/>
    </source>
</evidence>
<evidence type="ECO:0000259" key="14">
    <source>
        <dbReference type="Pfam" id="PF06832"/>
    </source>
</evidence>
<dbReference type="InterPro" id="IPR050396">
    <property type="entry name" value="Glycosyltr_51/Transpeptidase"/>
</dbReference>
<evidence type="ECO:0000313" key="16">
    <source>
        <dbReference type="Proteomes" id="UP000190064"/>
    </source>
</evidence>
<gene>
    <name evidence="15" type="ORF">BTA35_0205090</name>
</gene>
<evidence type="ECO:0000313" key="15">
    <source>
        <dbReference type="EMBL" id="OOV88985.1"/>
    </source>
</evidence>
<proteinExistence type="inferred from homology"/>
<evidence type="ECO:0000256" key="7">
    <source>
        <dbReference type="ARBA" id="ARBA00022679"/>
    </source>
</evidence>
<reference evidence="15" key="1">
    <citation type="submission" date="2017-02" db="EMBL/GenBank/DDBJ databases">
        <title>Draft Genome Sequence of the Salt Water Bacterium Oceanospirillum linum ATCC 11336.</title>
        <authorList>
            <person name="Trachtenberg A.M."/>
            <person name="Carney J.G."/>
            <person name="Linnane J.D."/>
            <person name="Rheaume B.A."/>
            <person name="Pitts N.L."/>
            <person name="Mykles D.L."/>
            <person name="Maclea K.S."/>
        </authorList>
    </citation>
    <scope>NUCLEOTIDE SEQUENCE [LARGE SCALE GENOMIC DNA]</scope>
    <source>
        <strain evidence="15">ATCC 11336</strain>
    </source>
</reference>
<organism evidence="15 16">
    <name type="scientific">Oceanospirillum linum</name>
    <dbReference type="NCBI Taxonomy" id="966"/>
    <lineage>
        <taxon>Bacteria</taxon>
        <taxon>Pseudomonadati</taxon>
        <taxon>Pseudomonadota</taxon>
        <taxon>Gammaproteobacteria</taxon>
        <taxon>Oceanospirillales</taxon>
        <taxon>Oceanospirillaceae</taxon>
        <taxon>Oceanospirillum</taxon>
    </lineage>
</organism>
<dbReference type="Pfam" id="PF06832">
    <property type="entry name" value="BiPBP_C"/>
    <property type="match status" value="1"/>
</dbReference>
<comment type="similarity">
    <text evidence="3">In the N-terminal section; belongs to the glycosyltransferase 51 family.</text>
</comment>
<feature type="domain" description="Penicillin-binding protein transpeptidase" evidence="12">
    <location>
        <begin position="308"/>
        <end position="542"/>
    </location>
</feature>
<evidence type="ECO:0000259" key="12">
    <source>
        <dbReference type="Pfam" id="PF00905"/>
    </source>
</evidence>
<dbReference type="STRING" id="966.BTA35_0205090"/>
<keyword evidence="9" id="KW-0511">Multifunctional enzyme</keyword>
<keyword evidence="7" id="KW-0808">Transferase</keyword>
<evidence type="ECO:0000256" key="5">
    <source>
        <dbReference type="ARBA" id="ARBA00022670"/>
    </source>
</evidence>
<dbReference type="UniPathway" id="UPA00219"/>
<comment type="catalytic activity">
    <reaction evidence="11">
        <text>[GlcNAc-(1-&gt;4)-Mur2Ac(oyl-L-Ala-gamma-D-Glu-L-Lys-D-Ala-D-Ala)](n)-di-trans,octa-cis-undecaprenyl diphosphate + beta-D-GlcNAc-(1-&gt;4)-Mur2Ac(oyl-L-Ala-gamma-D-Glu-L-Lys-D-Ala-D-Ala)-di-trans,octa-cis-undecaprenyl diphosphate = [GlcNAc-(1-&gt;4)-Mur2Ac(oyl-L-Ala-gamma-D-Glu-L-Lys-D-Ala-D-Ala)](n+1)-di-trans,octa-cis-undecaprenyl diphosphate + di-trans,octa-cis-undecaprenyl diphosphate + H(+)</text>
        <dbReference type="Rhea" id="RHEA:23708"/>
        <dbReference type="Rhea" id="RHEA-COMP:9602"/>
        <dbReference type="Rhea" id="RHEA-COMP:9603"/>
        <dbReference type="ChEBI" id="CHEBI:15378"/>
        <dbReference type="ChEBI" id="CHEBI:58405"/>
        <dbReference type="ChEBI" id="CHEBI:60033"/>
        <dbReference type="ChEBI" id="CHEBI:78435"/>
        <dbReference type="EC" id="2.4.99.28"/>
    </reaction>
</comment>
<comment type="caution">
    <text evidence="15">The sequence shown here is derived from an EMBL/GenBank/DDBJ whole genome shotgun (WGS) entry which is preliminary data.</text>
</comment>
<evidence type="ECO:0000256" key="2">
    <source>
        <dbReference type="ARBA" id="ARBA00007090"/>
    </source>
</evidence>
<dbReference type="GO" id="GO:0009252">
    <property type="term" value="P:peptidoglycan biosynthetic process"/>
    <property type="evidence" value="ECO:0007669"/>
    <property type="project" value="UniProtKB-UniPathway"/>
</dbReference>
<keyword evidence="6" id="KW-0328">Glycosyltransferase</keyword>
<dbReference type="GO" id="GO:0030288">
    <property type="term" value="C:outer membrane-bounded periplasmic space"/>
    <property type="evidence" value="ECO:0007669"/>
    <property type="project" value="TreeGrafter"/>
</dbReference>
<dbReference type="PANTHER" id="PTHR32282">
    <property type="entry name" value="BINDING PROTEIN TRANSPEPTIDASE, PUTATIVE-RELATED"/>
    <property type="match status" value="1"/>
</dbReference>
<dbReference type="GO" id="GO:0008658">
    <property type="term" value="F:penicillin binding"/>
    <property type="evidence" value="ECO:0007669"/>
    <property type="project" value="InterPro"/>
</dbReference>
<protein>
    <recommendedName>
        <fullName evidence="10">peptidoglycan glycosyltransferase</fullName>
        <ecNumber evidence="10">2.4.99.28</ecNumber>
    </recommendedName>
</protein>
<comment type="similarity">
    <text evidence="2">In the C-terminal section; belongs to the transpeptidase family.</text>
</comment>
<accession>A0A1T1HGN2</accession>
<dbReference type="InterPro" id="IPR001264">
    <property type="entry name" value="Glyco_trans_51"/>
</dbReference>
<dbReference type="InterPro" id="IPR023346">
    <property type="entry name" value="Lysozyme-like_dom_sf"/>
</dbReference>
<dbReference type="Proteomes" id="UP000190064">
    <property type="component" value="Unassembled WGS sequence"/>
</dbReference>
<keyword evidence="16" id="KW-1185">Reference proteome</keyword>
<keyword evidence="4" id="KW-0121">Carboxypeptidase</keyword>
<feature type="domain" description="Penicillin-binding C-terminal" evidence="14">
    <location>
        <begin position="700"/>
        <end position="787"/>
    </location>
</feature>
<dbReference type="InterPro" id="IPR012338">
    <property type="entry name" value="Beta-lactam/transpept-like"/>
</dbReference>
<dbReference type="InterPro" id="IPR036950">
    <property type="entry name" value="PBP_transglycosylase"/>
</dbReference>
<dbReference type="EC" id="2.4.99.28" evidence="10"/>
<evidence type="ECO:0000256" key="4">
    <source>
        <dbReference type="ARBA" id="ARBA00022645"/>
    </source>
</evidence>
<name>A0A1T1HGN2_OCELI</name>
<dbReference type="AlphaFoldDB" id="A0A1T1HGN2"/>
<dbReference type="Pfam" id="PF00912">
    <property type="entry name" value="Transgly"/>
    <property type="match status" value="1"/>
</dbReference>
<feature type="domain" description="Glycosyl transferase family 51" evidence="13">
    <location>
        <begin position="66"/>
        <end position="231"/>
    </location>
</feature>
<evidence type="ECO:0000256" key="11">
    <source>
        <dbReference type="ARBA" id="ARBA00049902"/>
    </source>
</evidence>
<evidence type="ECO:0000256" key="9">
    <source>
        <dbReference type="ARBA" id="ARBA00023268"/>
    </source>
</evidence>
<dbReference type="GO" id="GO:0004180">
    <property type="term" value="F:carboxypeptidase activity"/>
    <property type="evidence" value="ECO:0007669"/>
    <property type="project" value="UniProtKB-KW"/>
</dbReference>
<dbReference type="Gene3D" id="1.10.3810.10">
    <property type="entry name" value="Biosynthetic peptidoglycan transglycosylase-like"/>
    <property type="match status" value="1"/>
</dbReference>
<dbReference type="InterPro" id="IPR001460">
    <property type="entry name" value="PCN-bd_Tpept"/>
</dbReference>
<sequence length="795" mass="88464">MLLFCCLLTMLSLGVLDRIYPLSDVLPKRGALSEREGAPKAGELGFAQAVVDRYKRPLRAFPDHKGLWRYQVGLGDVAPDYLKAVINYEDRWFYYHPGFNPFSVVRAAWQNWRCGCIVSGGSTITMQVARRLDPHRRSLGGKLHQVLRAVQLEWHLSKEDILTLYLNYVPMGGVIEGVEAASRLYLDRSASELSLAQSALLAVLPQAPSRLRPDRYPERAQAARDKVLQRLYDFGVIDRQAFERAKLEAVAAWQPDMPILAPLLARKLHQQYPDRAVIQTTLDADIQAELQTLLQEDIQLYPKGHSAAILVADNATGEVVAYVGSADFLNQQRFGHVDMVQAIRSPGSTLKPFIYGLALEAGVIHSASLLRDTPRYQKEYQPENFARAFSGAVDTHTALRQSLNLPVVQVLEALTPERFAAALANVRTPYRMPAGSRPNLAMALGGGGFNLWDLVTLYSGLANKGQVKPLTALFQPSQEQMDTDSRWLISGETSWVVARLLRNARPDQTHNPSIRTHAPGIAWKTGTSYGFRDAWAVGVTPKLTIGVWVGRPDGTPAPGYFGAITALPILFRIQDFLDPDPVWGPMPDGVSMQSICWPLGLLSEETASEHCHVAHQAWVIRKQVPPTLRDDAMDGLLPNPLTIRLNENGERLSAGCLPARGSILRRRLALWPQPTEPWIPRRWRLTEQLPPLAQGCETDSLMSAPLHIIGLKNGERLLQPESQRDQPQPLQLVVSSVGGLGERDWFLNGRHQGRTEPGGDLPVTFHEPGDYELVALDQQGHIKRVRVQLEPSSRR</sequence>
<dbReference type="Pfam" id="PF00905">
    <property type="entry name" value="Transpeptidase"/>
    <property type="match status" value="1"/>
</dbReference>
<dbReference type="SUPFAM" id="SSF53955">
    <property type="entry name" value="Lysozyme-like"/>
    <property type="match status" value="1"/>
</dbReference>
<dbReference type="SUPFAM" id="SSF56601">
    <property type="entry name" value="beta-lactamase/transpeptidase-like"/>
    <property type="match status" value="1"/>
</dbReference>
<dbReference type="NCBIfam" id="TIGR02073">
    <property type="entry name" value="PBP_1c"/>
    <property type="match status" value="1"/>
</dbReference>